<dbReference type="EMBL" id="LM995447">
    <property type="protein sequence ID" value="CDZ23400.1"/>
    <property type="molecule type" value="Genomic_DNA"/>
</dbReference>
<evidence type="ECO:0000256" key="1">
    <source>
        <dbReference type="ARBA" id="ARBA00010641"/>
    </source>
</evidence>
<dbReference type="AlphaFoldDB" id="A0A078KQJ6"/>
<evidence type="ECO:0000259" key="7">
    <source>
        <dbReference type="Pfam" id="PF04542"/>
    </source>
</evidence>
<dbReference type="OrthoDB" id="9795666at2"/>
<comment type="similarity">
    <text evidence="1 6">Belongs to the sigma-70 factor family. ECF subfamily.</text>
</comment>
<gene>
    <name evidence="8" type="ORF">CCDG5_0257</name>
</gene>
<dbReference type="PANTHER" id="PTHR43133:SF60">
    <property type="entry name" value="RNA POLYMERASE SIGMA FACTOR SIGV"/>
    <property type="match status" value="1"/>
</dbReference>
<dbReference type="PROSITE" id="PS01063">
    <property type="entry name" value="SIGMA70_ECF"/>
    <property type="match status" value="1"/>
</dbReference>
<feature type="domain" description="RNA polymerase sigma-70 region 2" evidence="7">
    <location>
        <begin position="12"/>
        <end position="76"/>
    </location>
</feature>
<keyword evidence="3 6" id="KW-0731">Sigma factor</keyword>
<name>A0A078KQJ6_9FIRM</name>
<dbReference type="InterPro" id="IPR007627">
    <property type="entry name" value="RNA_pol_sigma70_r2"/>
</dbReference>
<keyword evidence="5 6" id="KW-0804">Transcription</keyword>
<evidence type="ECO:0000256" key="6">
    <source>
        <dbReference type="RuleBase" id="RU000716"/>
    </source>
</evidence>
<sequence>MRKIREEEFRELVSKYEKLIYTICYSFTKNYFDAEDLAQETFLSAYKHLASLSNDNPKAYLTAIAANKCRDFLKSPSRKTDSLTDEELSLIEDCSPSPEEELIQRDTNERLHRLCIRLKEPYRTIATDYFCKGKKLSEMSRESGRNQKTLETQLYRAKKLLRAMWREEEI</sequence>
<keyword evidence="9" id="KW-1185">Reference proteome</keyword>
<dbReference type="GO" id="GO:0006352">
    <property type="term" value="P:DNA-templated transcription initiation"/>
    <property type="evidence" value="ECO:0007669"/>
    <property type="project" value="InterPro"/>
</dbReference>
<dbReference type="HOGENOM" id="CLU_047691_3_1_9"/>
<keyword evidence="2 6" id="KW-0805">Transcription regulation</keyword>
<evidence type="ECO:0000256" key="2">
    <source>
        <dbReference type="ARBA" id="ARBA00023015"/>
    </source>
</evidence>
<dbReference type="STRING" id="29343.CCDG5_0257"/>
<dbReference type="SUPFAM" id="SSF88659">
    <property type="entry name" value="Sigma3 and sigma4 domains of RNA polymerase sigma factors"/>
    <property type="match status" value="1"/>
</dbReference>
<dbReference type="KEGG" id="ccel:CCDG5_0257"/>
<dbReference type="Gene3D" id="1.10.10.10">
    <property type="entry name" value="Winged helix-like DNA-binding domain superfamily/Winged helix DNA-binding domain"/>
    <property type="match status" value="1"/>
</dbReference>
<evidence type="ECO:0000256" key="5">
    <source>
        <dbReference type="ARBA" id="ARBA00023163"/>
    </source>
</evidence>
<reference evidence="9" key="1">
    <citation type="submission" date="2014-07" db="EMBL/GenBank/DDBJ databases">
        <authorList>
            <person name="Wibberg D."/>
        </authorList>
    </citation>
    <scope>NUCLEOTIDE SEQUENCE [LARGE SCALE GENOMIC DNA]</scope>
    <source>
        <strain evidence="9">DG5</strain>
    </source>
</reference>
<dbReference type="Gene3D" id="1.10.1740.10">
    <property type="match status" value="1"/>
</dbReference>
<evidence type="ECO:0000256" key="4">
    <source>
        <dbReference type="ARBA" id="ARBA00023125"/>
    </source>
</evidence>
<dbReference type="InterPro" id="IPR013324">
    <property type="entry name" value="RNA_pol_sigma_r3/r4-like"/>
</dbReference>
<evidence type="ECO:0000313" key="9">
    <source>
        <dbReference type="Proteomes" id="UP000032431"/>
    </source>
</evidence>
<dbReference type="PATRIC" id="fig|29343.3.peg.265"/>
<dbReference type="InterPro" id="IPR013325">
    <property type="entry name" value="RNA_pol_sigma_r2"/>
</dbReference>
<dbReference type="Pfam" id="PF04542">
    <property type="entry name" value="Sigma70_r2"/>
    <property type="match status" value="1"/>
</dbReference>
<proteinExistence type="inferred from homology"/>
<dbReference type="InterPro" id="IPR039425">
    <property type="entry name" value="RNA_pol_sigma-70-like"/>
</dbReference>
<dbReference type="GO" id="GO:0003677">
    <property type="term" value="F:DNA binding"/>
    <property type="evidence" value="ECO:0007669"/>
    <property type="project" value="UniProtKB-KW"/>
</dbReference>
<dbReference type="InterPro" id="IPR000838">
    <property type="entry name" value="RNA_pol_sigma70_ECF_CS"/>
</dbReference>
<protein>
    <recommendedName>
        <fullName evidence="6">RNA polymerase sigma factor</fullName>
    </recommendedName>
</protein>
<dbReference type="SUPFAM" id="SSF88946">
    <property type="entry name" value="Sigma2 domain of RNA polymerase sigma factors"/>
    <property type="match status" value="1"/>
</dbReference>
<dbReference type="GO" id="GO:0016987">
    <property type="term" value="F:sigma factor activity"/>
    <property type="evidence" value="ECO:0007669"/>
    <property type="project" value="UniProtKB-KW"/>
</dbReference>
<dbReference type="NCBIfam" id="TIGR02937">
    <property type="entry name" value="sigma70-ECF"/>
    <property type="match status" value="1"/>
</dbReference>
<dbReference type="InterPro" id="IPR036388">
    <property type="entry name" value="WH-like_DNA-bd_sf"/>
</dbReference>
<dbReference type="InterPro" id="IPR014284">
    <property type="entry name" value="RNA_pol_sigma-70_dom"/>
</dbReference>
<evidence type="ECO:0000313" key="8">
    <source>
        <dbReference type="EMBL" id="CDZ23400.1"/>
    </source>
</evidence>
<evidence type="ECO:0000256" key="3">
    <source>
        <dbReference type="ARBA" id="ARBA00023082"/>
    </source>
</evidence>
<dbReference type="Proteomes" id="UP000032431">
    <property type="component" value="Chromosome I"/>
</dbReference>
<accession>A0A078KQJ6</accession>
<keyword evidence="4 6" id="KW-0238">DNA-binding</keyword>
<dbReference type="PANTHER" id="PTHR43133">
    <property type="entry name" value="RNA POLYMERASE ECF-TYPE SIGMA FACTO"/>
    <property type="match status" value="1"/>
</dbReference>
<organism evidence="8 9">
    <name type="scientific">[Clostridium] cellulosi</name>
    <dbReference type="NCBI Taxonomy" id="29343"/>
    <lineage>
        <taxon>Bacteria</taxon>
        <taxon>Bacillati</taxon>
        <taxon>Bacillota</taxon>
        <taxon>Clostridia</taxon>
        <taxon>Eubacteriales</taxon>
        <taxon>Oscillospiraceae</taxon>
        <taxon>Oscillospiraceae incertae sedis</taxon>
    </lineage>
</organism>